<organism evidence="4 5">
    <name type="scientific">Nitrincola tapanii</name>
    <dbReference type="NCBI Taxonomy" id="1708751"/>
    <lineage>
        <taxon>Bacteria</taxon>
        <taxon>Pseudomonadati</taxon>
        <taxon>Pseudomonadota</taxon>
        <taxon>Gammaproteobacteria</taxon>
        <taxon>Oceanospirillales</taxon>
        <taxon>Oceanospirillaceae</taxon>
        <taxon>Nitrincola</taxon>
    </lineage>
</organism>
<dbReference type="Gene3D" id="2.130.10.10">
    <property type="entry name" value="YVTN repeat-like/Quinoprotein amine dehydrogenase"/>
    <property type="match status" value="2"/>
</dbReference>
<evidence type="ECO:0000256" key="3">
    <source>
        <dbReference type="PROSITE-ProRule" id="PRU00221"/>
    </source>
</evidence>
<dbReference type="PROSITE" id="PS50294">
    <property type="entry name" value="WD_REPEATS_REGION"/>
    <property type="match status" value="1"/>
</dbReference>
<feature type="repeat" description="WD" evidence="3">
    <location>
        <begin position="254"/>
        <end position="283"/>
    </location>
</feature>
<accession>A0A5A9W623</accession>
<dbReference type="PROSITE" id="PS51257">
    <property type="entry name" value="PROKAR_LIPOPROTEIN"/>
    <property type="match status" value="1"/>
</dbReference>
<dbReference type="Pfam" id="PF00400">
    <property type="entry name" value="WD40"/>
    <property type="match status" value="2"/>
</dbReference>
<dbReference type="PROSITE" id="PS00678">
    <property type="entry name" value="WD_REPEATS_1"/>
    <property type="match status" value="1"/>
</dbReference>
<name>A0A5A9W623_9GAMM</name>
<dbReference type="RefSeq" id="WP_149389430.1">
    <property type="nucleotide sequence ID" value="NZ_SMRS01000001.1"/>
</dbReference>
<dbReference type="InterPro" id="IPR015943">
    <property type="entry name" value="WD40/YVTN_repeat-like_dom_sf"/>
</dbReference>
<keyword evidence="5" id="KW-1185">Reference proteome</keyword>
<evidence type="ECO:0000313" key="4">
    <source>
        <dbReference type="EMBL" id="KAA0876176.1"/>
    </source>
</evidence>
<dbReference type="InterPro" id="IPR019775">
    <property type="entry name" value="WD40_repeat_CS"/>
</dbReference>
<feature type="repeat" description="WD" evidence="3">
    <location>
        <begin position="153"/>
        <end position="194"/>
    </location>
</feature>
<sequence length="323" mass="34961">MKRRHFLLLSAGLLAGCQPGRSASSHFAMTLGGAYSAALSENGRLGLIGSIEHGASLWDLRQAERLFDWNHQANQITEVTHAGFSPDGDFAVTATPIELALWQTSNGQGLSFWRAPSEILDLAVSTAGNFALLGLASHEAVLFDVKNGGIRRTLAHPARVRSVALSRDNRLAVTGCDDYQARIWNLQTGEMIANQGFDNLVNCVAISPDSNSLFCSATLAQARILRSRDAETLHALSGQERFIKRRLSFLCARFSNDNQQLLTGTASGSVLLWDVSSGALLKQWQLTQQKSYGPVSTSVYDVAFASEGDYLAIGSNGLLNRFS</sequence>
<keyword evidence="2" id="KW-0677">Repeat</keyword>
<dbReference type="AlphaFoldDB" id="A0A5A9W623"/>
<dbReference type="OrthoDB" id="6192037at2"/>
<keyword evidence="1 3" id="KW-0853">WD repeat</keyword>
<evidence type="ECO:0000256" key="2">
    <source>
        <dbReference type="ARBA" id="ARBA00022737"/>
    </source>
</evidence>
<dbReference type="PANTHER" id="PTHR19848">
    <property type="entry name" value="WD40 REPEAT PROTEIN"/>
    <property type="match status" value="1"/>
</dbReference>
<dbReference type="PROSITE" id="PS50082">
    <property type="entry name" value="WD_REPEATS_2"/>
    <property type="match status" value="2"/>
</dbReference>
<dbReference type="SUPFAM" id="SSF50998">
    <property type="entry name" value="Quinoprotein alcohol dehydrogenase-like"/>
    <property type="match status" value="1"/>
</dbReference>
<dbReference type="InterPro" id="IPR001680">
    <property type="entry name" value="WD40_rpt"/>
</dbReference>
<comment type="caution">
    <text evidence="4">The sequence shown here is derived from an EMBL/GenBank/DDBJ whole genome shotgun (WGS) entry which is preliminary data.</text>
</comment>
<gene>
    <name evidence="4" type="ORF">E1H14_00065</name>
</gene>
<protein>
    <submittedName>
        <fullName evidence="4">Uncharacterized protein</fullName>
    </submittedName>
</protein>
<dbReference type="SMART" id="SM00320">
    <property type="entry name" value="WD40"/>
    <property type="match status" value="6"/>
</dbReference>
<reference evidence="4 5" key="1">
    <citation type="submission" date="2019-03" db="EMBL/GenBank/DDBJ databases">
        <title>Nitrincola sp. nov. isolated from an Indian soda lake.</title>
        <authorList>
            <person name="Joshi A."/>
            <person name="Thite S.V."/>
            <person name="Joseph N."/>
            <person name="Dhotre D."/>
            <person name="Moorthy M."/>
            <person name="Shouche Y.S."/>
        </authorList>
    </citation>
    <scope>NUCLEOTIDE SEQUENCE [LARGE SCALE GENOMIC DNA]</scope>
    <source>
        <strain evidence="4 5">MEB193</strain>
    </source>
</reference>
<proteinExistence type="predicted"/>
<dbReference type="PANTHER" id="PTHR19848:SF8">
    <property type="entry name" value="F-BOX AND WD REPEAT DOMAIN CONTAINING 7"/>
    <property type="match status" value="1"/>
</dbReference>
<dbReference type="Proteomes" id="UP000325302">
    <property type="component" value="Unassembled WGS sequence"/>
</dbReference>
<dbReference type="EMBL" id="SMRS01000001">
    <property type="protein sequence ID" value="KAA0876176.1"/>
    <property type="molecule type" value="Genomic_DNA"/>
</dbReference>
<evidence type="ECO:0000256" key="1">
    <source>
        <dbReference type="ARBA" id="ARBA00022574"/>
    </source>
</evidence>
<dbReference type="InterPro" id="IPR011047">
    <property type="entry name" value="Quinoprotein_ADH-like_sf"/>
</dbReference>
<evidence type="ECO:0000313" key="5">
    <source>
        <dbReference type="Proteomes" id="UP000325302"/>
    </source>
</evidence>